<comment type="caution">
    <text evidence="14">The sequence shown here is derived from an EMBL/GenBank/DDBJ whole genome shotgun (WGS) entry which is preliminary data.</text>
</comment>
<accession>A0A1R0GZM6</accession>
<evidence type="ECO:0000259" key="13">
    <source>
        <dbReference type="PROSITE" id="PS51462"/>
    </source>
</evidence>
<name>A0A1R0GZM6_9FUNG</name>
<evidence type="ECO:0000256" key="5">
    <source>
        <dbReference type="ARBA" id="ARBA00022516"/>
    </source>
</evidence>
<keyword evidence="6" id="KW-0479">Metal-binding</keyword>
<dbReference type="Gene3D" id="3.90.79.10">
    <property type="entry name" value="Nucleoside Triphosphate Pyrophosphohydrolase"/>
    <property type="match status" value="1"/>
</dbReference>
<dbReference type="OrthoDB" id="510307at2759"/>
<evidence type="ECO:0000256" key="3">
    <source>
        <dbReference type="ARBA" id="ARBA00007579"/>
    </source>
</evidence>
<dbReference type="InterPro" id="IPR015797">
    <property type="entry name" value="NUDIX_hydrolase-like_dom_sf"/>
</dbReference>
<evidence type="ECO:0000256" key="10">
    <source>
        <dbReference type="ARBA" id="ARBA00023229"/>
    </source>
</evidence>
<dbReference type="STRING" id="133383.A0A1R0GZM6"/>
<dbReference type="Pfam" id="PF00293">
    <property type="entry name" value="NUDIX"/>
    <property type="match status" value="1"/>
</dbReference>
<sequence length="233" mass="27547">MSSQTTPVYDEDQVQMMKERCILVNDNDECIGSADKWDCHKITKDSEGKLHRAFSVFLFDDHGRLLLQQRSAEKITFPSYFTNTCCSHPLYTPQEMETKDQSGVRFAAQRKLFHELGIPPQQIQLDKFKYLTRIHYKSASDNEWIEHEIDYILFYKGHVDLNVNPNEVRSYRYVSQSELKQMFADSVSSKDSEHPILFTPWFKIIYDNFLSNWWDNLDNIQSLKQDDTIHNML</sequence>
<evidence type="ECO:0000313" key="14">
    <source>
        <dbReference type="EMBL" id="OLY82336.1"/>
    </source>
</evidence>
<dbReference type="EMBL" id="LSSL01001641">
    <property type="protein sequence ID" value="OLY82336.1"/>
    <property type="molecule type" value="Genomic_DNA"/>
</dbReference>
<evidence type="ECO:0000256" key="2">
    <source>
        <dbReference type="ARBA" id="ARBA00004826"/>
    </source>
</evidence>
<dbReference type="NCBIfam" id="TIGR02150">
    <property type="entry name" value="IPP_isom_1"/>
    <property type="match status" value="1"/>
</dbReference>
<feature type="domain" description="Nudix hydrolase" evidence="13">
    <location>
        <begin position="49"/>
        <end position="204"/>
    </location>
</feature>
<evidence type="ECO:0000256" key="8">
    <source>
        <dbReference type="ARBA" id="ARBA00022955"/>
    </source>
</evidence>
<evidence type="ECO:0000256" key="12">
    <source>
        <dbReference type="ARBA" id="ARBA00029294"/>
    </source>
</evidence>
<dbReference type="GO" id="GO:0004452">
    <property type="term" value="F:isopentenyl-diphosphate delta-isomerase activity"/>
    <property type="evidence" value="ECO:0007669"/>
    <property type="project" value="UniProtKB-EC"/>
</dbReference>
<comment type="similarity">
    <text evidence="3">Belongs to the IPP isomerase type 1 family.</text>
</comment>
<organism evidence="14 15">
    <name type="scientific">Smittium mucronatum</name>
    <dbReference type="NCBI Taxonomy" id="133383"/>
    <lineage>
        <taxon>Eukaryota</taxon>
        <taxon>Fungi</taxon>
        <taxon>Fungi incertae sedis</taxon>
        <taxon>Zoopagomycota</taxon>
        <taxon>Kickxellomycotina</taxon>
        <taxon>Harpellomycetes</taxon>
        <taxon>Harpellales</taxon>
        <taxon>Legeriomycetaceae</taxon>
        <taxon>Smittium</taxon>
    </lineage>
</organism>
<proteinExistence type="inferred from homology"/>
<comment type="cofactor">
    <cofactor evidence="1">
        <name>Mg(2+)</name>
        <dbReference type="ChEBI" id="CHEBI:18420"/>
    </cofactor>
</comment>
<dbReference type="UniPathway" id="UPA00059">
    <property type="reaction ID" value="UER00104"/>
</dbReference>
<dbReference type="SUPFAM" id="SSF55811">
    <property type="entry name" value="Nudix"/>
    <property type="match status" value="1"/>
</dbReference>
<comment type="pathway">
    <text evidence="2">Isoprenoid biosynthesis; dimethylallyl diphosphate biosynthesis; dimethylallyl diphosphate from isopentenyl diphosphate: step 1/1.</text>
</comment>
<dbReference type="CDD" id="cd02885">
    <property type="entry name" value="NUDIX_IPP_Isomerase"/>
    <property type="match status" value="1"/>
</dbReference>
<evidence type="ECO:0000313" key="15">
    <source>
        <dbReference type="Proteomes" id="UP000187455"/>
    </source>
</evidence>
<dbReference type="InterPro" id="IPR011876">
    <property type="entry name" value="IsopentenylPP_isomerase_typ1"/>
</dbReference>
<keyword evidence="15" id="KW-1185">Reference proteome</keyword>
<dbReference type="GO" id="GO:0009240">
    <property type="term" value="P:isopentenyl diphosphate biosynthetic process"/>
    <property type="evidence" value="ECO:0007669"/>
    <property type="project" value="TreeGrafter"/>
</dbReference>
<dbReference type="PANTHER" id="PTHR10885">
    <property type="entry name" value="ISOPENTENYL-DIPHOSPHATE DELTA-ISOMERASE"/>
    <property type="match status" value="1"/>
</dbReference>
<dbReference type="EC" id="5.3.3.2" evidence="4"/>
<keyword evidence="8" id="KW-0752">Steroid biosynthesis</keyword>
<reference evidence="14 15" key="1">
    <citation type="journal article" date="2016" name="Mol. Biol. Evol.">
        <title>Genome-Wide Survey of Gut Fungi (Harpellales) Reveals the First Horizontally Transferred Ubiquitin Gene from a Mosquito Host.</title>
        <authorList>
            <person name="Wang Y."/>
            <person name="White M.M."/>
            <person name="Kvist S."/>
            <person name="Moncalvo J.M."/>
        </authorList>
    </citation>
    <scope>NUCLEOTIDE SEQUENCE [LARGE SCALE GENOMIC DNA]</scope>
    <source>
        <strain evidence="14 15">ALG-7-W6</strain>
    </source>
</reference>
<comment type="catalytic activity">
    <reaction evidence="12">
        <text>isopentenyl diphosphate = dimethylallyl diphosphate</text>
        <dbReference type="Rhea" id="RHEA:23284"/>
        <dbReference type="ChEBI" id="CHEBI:57623"/>
        <dbReference type="ChEBI" id="CHEBI:128769"/>
        <dbReference type="EC" id="5.3.3.2"/>
    </reaction>
    <physiologicalReaction direction="left-to-right" evidence="12">
        <dbReference type="Rhea" id="RHEA:23285"/>
    </physiologicalReaction>
</comment>
<dbReference type="InterPro" id="IPR000086">
    <property type="entry name" value="NUDIX_hydrolase_dom"/>
</dbReference>
<evidence type="ECO:0000256" key="7">
    <source>
        <dbReference type="ARBA" id="ARBA00022842"/>
    </source>
</evidence>
<keyword evidence="7" id="KW-0460">Magnesium</keyword>
<dbReference type="GO" id="GO:0006694">
    <property type="term" value="P:steroid biosynthetic process"/>
    <property type="evidence" value="ECO:0007669"/>
    <property type="project" value="UniProtKB-KW"/>
</dbReference>
<evidence type="ECO:0000256" key="4">
    <source>
        <dbReference type="ARBA" id="ARBA00012057"/>
    </source>
</evidence>
<protein>
    <recommendedName>
        <fullName evidence="4">isopentenyl-diphosphate Delta-isomerase</fullName>
        <ecNumber evidence="4">5.3.3.2</ecNumber>
    </recommendedName>
</protein>
<evidence type="ECO:0000256" key="11">
    <source>
        <dbReference type="ARBA" id="ARBA00023235"/>
    </source>
</evidence>
<dbReference type="GO" id="GO:0005737">
    <property type="term" value="C:cytoplasm"/>
    <property type="evidence" value="ECO:0007669"/>
    <property type="project" value="TreeGrafter"/>
</dbReference>
<gene>
    <name evidence="14" type="ORF">AYI68_g3547</name>
</gene>
<dbReference type="PIRSF" id="PIRSF018427">
    <property type="entry name" value="Isopntndiph_ism"/>
    <property type="match status" value="1"/>
</dbReference>
<dbReference type="FunFam" id="3.90.79.10:FF:000012">
    <property type="entry name" value="Isopentenyl-diphosphate Delta-isomerase 1"/>
    <property type="match status" value="1"/>
</dbReference>
<keyword evidence="10" id="KW-0414">Isoprene biosynthesis</keyword>
<evidence type="ECO:0000256" key="1">
    <source>
        <dbReference type="ARBA" id="ARBA00001946"/>
    </source>
</evidence>
<dbReference type="GO" id="GO:0046872">
    <property type="term" value="F:metal ion binding"/>
    <property type="evidence" value="ECO:0007669"/>
    <property type="project" value="UniProtKB-KW"/>
</dbReference>
<dbReference type="PROSITE" id="PS51462">
    <property type="entry name" value="NUDIX"/>
    <property type="match status" value="1"/>
</dbReference>
<evidence type="ECO:0000256" key="9">
    <source>
        <dbReference type="ARBA" id="ARBA00023098"/>
    </source>
</evidence>
<keyword evidence="11 14" id="KW-0413">Isomerase</keyword>
<dbReference type="PANTHER" id="PTHR10885:SF0">
    <property type="entry name" value="ISOPENTENYL-DIPHOSPHATE DELTA-ISOMERASE"/>
    <property type="match status" value="1"/>
</dbReference>
<keyword evidence="9" id="KW-0443">Lipid metabolism</keyword>
<evidence type="ECO:0000256" key="6">
    <source>
        <dbReference type="ARBA" id="ARBA00022723"/>
    </source>
</evidence>
<dbReference type="AlphaFoldDB" id="A0A1R0GZM6"/>
<dbReference type="Proteomes" id="UP000187455">
    <property type="component" value="Unassembled WGS sequence"/>
</dbReference>
<keyword evidence="5" id="KW-0444">Lipid biosynthesis</keyword>
<dbReference type="GO" id="GO:0050992">
    <property type="term" value="P:dimethylallyl diphosphate biosynthetic process"/>
    <property type="evidence" value="ECO:0007669"/>
    <property type="project" value="UniProtKB-UniPathway"/>
</dbReference>